<evidence type="ECO:0000313" key="12">
    <source>
        <dbReference type="EMBL" id="CUP21475.1"/>
    </source>
</evidence>
<dbReference type="PIRSF" id="PIRSF000371">
    <property type="entry name" value="PFL_act_enz"/>
    <property type="match status" value="1"/>
</dbReference>
<dbReference type="InterPro" id="IPR034457">
    <property type="entry name" value="Organic_radical-activating"/>
</dbReference>
<comment type="cofactor">
    <cofactor evidence="1">
        <name>[4Fe-4S] cluster</name>
        <dbReference type="ChEBI" id="CHEBI:49883"/>
    </cofactor>
</comment>
<reference evidence="12 13" key="1">
    <citation type="submission" date="2015-09" db="EMBL/GenBank/DDBJ databases">
        <authorList>
            <consortium name="Pathogen Informatics"/>
        </authorList>
    </citation>
    <scope>NUCLEOTIDE SEQUENCE [LARGE SCALE GENOMIC DNA]</scope>
    <source>
        <strain evidence="12 13">2789STDY5834876</strain>
    </source>
</reference>
<dbReference type="PANTHER" id="PTHR30352:SF4">
    <property type="entry name" value="PYRUVATE FORMATE-LYASE 2-ACTIVATING ENZYME"/>
    <property type="match status" value="1"/>
</dbReference>
<dbReference type="Pfam" id="PF04055">
    <property type="entry name" value="Radical_SAM"/>
    <property type="match status" value="1"/>
</dbReference>
<evidence type="ECO:0000256" key="1">
    <source>
        <dbReference type="ARBA" id="ARBA00001966"/>
    </source>
</evidence>
<dbReference type="EMBL" id="CYZU01000067">
    <property type="protein sequence ID" value="CUP21475.1"/>
    <property type="molecule type" value="Genomic_DNA"/>
</dbReference>
<evidence type="ECO:0000259" key="10">
    <source>
        <dbReference type="PROSITE" id="PS51379"/>
    </source>
</evidence>
<keyword evidence="5" id="KW-0479">Metal-binding</keyword>
<dbReference type="SFLD" id="SFLDG01066">
    <property type="entry name" value="organic_radical-activating_enz"/>
    <property type="match status" value="1"/>
</dbReference>
<dbReference type="InterPro" id="IPR007197">
    <property type="entry name" value="rSAM"/>
</dbReference>
<dbReference type="InterPro" id="IPR013785">
    <property type="entry name" value="Aldolase_TIM"/>
</dbReference>
<evidence type="ECO:0000313" key="13">
    <source>
        <dbReference type="Proteomes" id="UP000095544"/>
    </source>
</evidence>
<accession>A0A174LI01</accession>
<comment type="catalytic activity">
    <reaction evidence="9">
        <text>glycyl-[protein] + reduced [flavodoxin] + S-adenosyl-L-methionine = glycin-2-yl radical-[protein] + semiquinone [flavodoxin] + 5'-deoxyadenosine + L-methionine + H(+)</text>
        <dbReference type="Rhea" id="RHEA:61976"/>
        <dbReference type="Rhea" id="RHEA-COMP:10622"/>
        <dbReference type="Rhea" id="RHEA-COMP:14480"/>
        <dbReference type="Rhea" id="RHEA-COMP:15993"/>
        <dbReference type="Rhea" id="RHEA-COMP:15994"/>
        <dbReference type="ChEBI" id="CHEBI:15378"/>
        <dbReference type="ChEBI" id="CHEBI:17319"/>
        <dbReference type="ChEBI" id="CHEBI:29947"/>
        <dbReference type="ChEBI" id="CHEBI:32722"/>
        <dbReference type="ChEBI" id="CHEBI:57618"/>
        <dbReference type="ChEBI" id="CHEBI:57844"/>
        <dbReference type="ChEBI" id="CHEBI:59789"/>
        <dbReference type="ChEBI" id="CHEBI:140311"/>
    </reaction>
</comment>
<dbReference type="PROSITE" id="PS51379">
    <property type="entry name" value="4FE4S_FER_2"/>
    <property type="match status" value="2"/>
</dbReference>
<evidence type="ECO:0000259" key="11">
    <source>
        <dbReference type="PROSITE" id="PS51918"/>
    </source>
</evidence>
<dbReference type="NCBIfam" id="TIGR02494">
    <property type="entry name" value="PFLE_PFLC"/>
    <property type="match status" value="1"/>
</dbReference>
<keyword evidence="8" id="KW-0411">Iron-sulfur</keyword>
<dbReference type="InterPro" id="IPR017896">
    <property type="entry name" value="4Fe4S_Fe-S-bd"/>
</dbReference>
<dbReference type="InterPro" id="IPR058240">
    <property type="entry name" value="rSAM_sf"/>
</dbReference>
<protein>
    <submittedName>
        <fullName evidence="12">4-hydroxyphenylacetate decarboxylase activating enzyme</fullName>
        <ecNumber evidence="12">1.97.1.-</ecNumber>
    </submittedName>
</protein>
<dbReference type="Proteomes" id="UP000095544">
    <property type="component" value="Unassembled WGS sequence"/>
</dbReference>
<dbReference type="PROSITE" id="PS51918">
    <property type="entry name" value="RADICAL_SAM"/>
    <property type="match status" value="1"/>
</dbReference>
<dbReference type="OrthoDB" id="9782387at2"/>
<dbReference type="STRING" id="39482.ERS852491_04569"/>
<dbReference type="GO" id="GO:0016491">
    <property type="term" value="F:oxidoreductase activity"/>
    <property type="evidence" value="ECO:0007669"/>
    <property type="project" value="UniProtKB-KW"/>
</dbReference>
<dbReference type="SUPFAM" id="SSF54862">
    <property type="entry name" value="4Fe-4S ferredoxins"/>
    <property type="match status" value="1"/>
</dbReference>
<dbReference type="InterPro" id="IPR012839">
    <property type="entry name" value="Organic_radical_activase"/>
</dbReference>
<feature type="domain" description="4Fe-4S ferredoxin-type" evidence="10">
    <location>
        <begin position="85"/>
        <end position="116"/>
    </location>
</feature>
<dbReference type="Gene3D" id="3.20.20.70">
    <property type="entry name" value="Aldolase class I"/>
    <property type="match status" value="1"/>
</dbReference>
<name>A0A174LI01_9FIRM</name>
<gene>
    <name evidence="12" type="primary">hpdA_11</name>
    <name evidence="12" type="ORF">ERS852491_04569</name>
</gene>
<dbReference type="SUPFAM" id="SSF102114">
    <property type="entry name" value="Radical SAM enzymes"/>
    <property type="match status" value="1"/>
</dbReference>
<comment type="similarity">
    <text evidence="2">Belongs to the organic radical-activating enzymes family.</text>
</comment>
<keyword evidence="7" id="KW-0408">Iron</keyword>
<organism evidence="12 13">
    <name type="scientific">Faecalicatena contorta</name>
    <dbReference type="NCBI Taxonomy" id="39482"/>
    <lineage>
        <taxon>Bacteria</taxon>
        <taxon>Bacillati</taxon>
        <taxon>Bacillota</taxon>
        <taxon>Clostridia</taxon>
        <taxon>Lachnospirales</taxon>
        <taxon>Lachnospiraceae</taxon>
        <taxon>Faecalicatena</taxon>
    </lineage>
</organism>
<dbReference type="EC" id="1.97.1.-" evidence="12"/>
<evidence type="ECO:0000256" key="2">
    <source>
        <dbReference type="ARBA" id="ARBA00009777"/>
    </source>
</evidence>
<dbReference type="SFLD" id="SFLDG01118">
    <property type="entry name" value="activating_enzymes__group_2"/>
    <property type="match status" value="1"/>
</dbReference>
<keyword evidence="4" id="KW-0949">S-adenosyl-L-methionine</keyword>
<evidence type="ECO:0000256" key="9">
    <source>
        <dbReference type="ARBA" id="ARBA00047365"/>
    </source>
</evidence>
<dbReference type="SFLD" id="SFLDS00029">
    <property type="entry name" value="Radical_SAM"/>
    <property type="match status" value="1"/>
</dbReference>
<feature type="domain" description="4Fe-4S ferredoxin-type" evidence="10">
    <location>
        <begin position="51"/>
        <end position="82"/>
    </location>
</feature>
<dbReference type="InterPro" id="IPR001989">
    <property type="entry name" value="Radical_activat_CS"/>
</dbReference>
<dbReference type="InterPro" id="IPR040074">
    <property type="entry name" value="BssD/PflA/YjjW"/>
</dbReference>
<evidence type="ECO:0000256" key="4">
    <source>
        <dbReference type="ARBA" id="ARBA00022691"/>
    </source>
</evidence>
<keyword evidence="6 12" id="KW-0560">Oxidoreductase</keyword>
<dbReference type="RefSeq" id="WP_055155061.1">
    <property type="nucleotide sequence ID" value="NZ_CYZU01000067.1"/>
</dbReference>
<dbReference type="PANTHER" id="PTHR30352">
    <property type="entry name" value="PYRUVATE FORMATE-LYASE-ACTIVATING ENZYME"/>
    <property type="match status" value="1"/>
</dbReference>
<evidence type="ECO:0000256" key="3">
    <source>
        <dbReference type="ARBA" id="ARBA00022485"/>
    </source>
</evidence>
<proteinExistence type="inferred from homology"/>
<dbReference type="GO" id="GO:0046872">
    <property type="term" value="F:metal ion binding"/>
    <property type="evidence" value="ECO:0007669"/>
    <property type="project" value="UniProtKB-KW"/>
</dbReference>
<evidence type="ECO:0000256" key="7">
    <source>
        <dbReference type="ARBA" id="ARBA00023004"/>
    </source>
</evidence>
<evidence type="ECO:0000256" key="6">
    <source>
        <dbReference type="ARBA" id="ARBA00023002"/>
    </source>
</evidence>
<keyword evidence="3" id="KW-0004">4Fe-4S</keyword>
<feature type="domain" description="Radical SAM core" evidence="11">
    <location>
        <begin position="20"/>
        <end position="307"/>
    </location>
</feature>
<dbReference type="AlphaFoldDB" id="A0A174LI01"/>
<evidence type="ECO:0000256" key="8">
    <source>
        <dbReference type="ARBA" id="ARBA00023014"/>
    </source>
</evidence>
<dbReference type="PROSITE" id="PS01087">
    <property type="entry name" value="RADICAL_ACTIVATING"/>
    <property type="match status" value="1"/>
</dbReference>
<sequence length="319" mass="36090">MKLNSNNEAVIFDIQGFSVHDGPGGRTLIFFKGCPLKCYWCCNPESQQLQPQLMYRVSNCVDCYGCVGRNICPHHAISLPKQKGDHVSFDRNKCDSCETIECSENCYHEALKTAGKVYTIEEIMHRIERESRFWGPGGGVTLGGGEVAVQYKFAAELLRRCHERYINTATESCSFAPWPHLEQIYENVDWAFTDIKHMDTEKHKDATGVGNELILENIAKIAELGHKGKLRHIVRIPIIDGYNSDEDNIVKTIAYIKEIGTKEVNILPFHRLGASKYEQLGRIYDCRDMTGCSEDILHRIQAQFQTAGLTCYVGSDTPF</sequence>
<evidence type="ECO:0000256" key="5">
    <source>
        <dbReference type="ARBA" id="ARBA00022723"/>
    </source>
</evidence>
<dbReference type="GO" id="GO:0051539">
    <property type="term" value="F:4 iron, 4 sulfur cluster binding"/>
    <property type="evidence" value="ECO:0007669"/>
    <property type="project" value="UniProtKB-KW"/>
</dbReference>